<dbReference type="OrthoDB" id="9801859at2"/>
<dbReference type="SUPFAM" id="SSF110296">
    <property type="entry name" value="Oligoxyloglucan reducing end-specific cellobiohydrolase"/>
    <property type="match status" value="3"/>
</dbReference>
<name>A0A540VN64_9CHLR</name>
<gene>
    <name evidence="1" type="ORF">FKZ61_01470</name>
</gene>
<keyword evidence="2" id="KW-1185">Reference proteome</keyword>
<sequence length="653" mass="68217">MRGHHDIMTPNFSLLKEQAWQRQGGWAGGTVTALALSPAFPTDGLALAATPAGLFRTEDGGDSWHRAMDGILDAHMTAVAFAPLGGGRMAFVASEQGRLYRSEDGGATWREVSAWAGLGVVTALACSPHFPEDGTLFAATPAGVFRTLDGGASWESCTFGLLDLDVLCLACAPDFPESQVVWAGTAQGGFYRSRNAGRAWRDAGFGLPDTAIQCLLVTQPAQDAAPVLWVGTEGHGLYVSRDGGAHWEAAGQALAHHSVNCLAAVEGGSEGATLRLVAGTDGGVFFSEGSFSEDGGQHWEPADGGAFIALSLAAAQGEPVLLAGAYQEGIFRSRDGGKRWDAAGTGLEAHAPPLVRLGPGGSLWAHDLDGELAFSVDGGRTWRSLPAGEEGAAVQGMAVAVEGDEAILLVATAEGLYLGQAAGQPGAVPWQRLPVPVDPAQIHLPLIAPNLELLVGDQGGRLHRSTDGGQTWQALAVPWTGQGLLNLVLAPDFGHSRGCLAVTAARNRQGNYDVQIWQGTEGGQAWQELLGLETEVPAVAVAWPQDPAHQSRFFATRHRVIRLYRDAESGEMAVSQAFLQEGLQITRLLPSPAYQAARTVLAATSQGVFISTDDGTTWAPLGQGLPACPVVELLPVDTGLLAVTLGGGLWRLG</sequence>
<dbReference type="EMBL" id="VIGC01000002">
    <property type="protein sequence ID" value="TQE97573.1"/>
    <property type="molecule type" value="Genomic_DNA"/>
</dbReference>
<dbReference type="AlphaFoldDB" id="A0A540VN64"/>
<dbReference type="InterPro" id="IPR052025">
    <property type="entry name" value="Xyloglucanase_GH74"/>
</dbReference>
<evidence type="ECO:0008006" key="3">
    <source>
        <dbReference type="Google" id="ProtNLM"/>
    </source>
</evidence>
<comment type="caution">
    <text evidence="1">The sequence shown here is derived from an EMBL/GenBank/DDBJ whole genome shotgun (WGS) entry which is preliminary data.</text>
</comment>
<dbReference type="PANTHER" id="PTHR43739:SF5">
    <property type="entry name" value="EXO-ALPHA-SIALIDASE"/>
    <property type="match status" value="1"/>
</dbReference>
<dbReference type="CDD" id="cd15482">
    <property type="entry name" value="Sialidase_non-viral"/>
    <property type="match status" value="2"/>
</dbReference>
<reference evidence="1 2" key="1">
    <citation type="submission" date="2019-06" db="EMBL/GenBank/DDBJ databases">
        <title>Genome sequence of Litorilinea aerophila BAA-2444.</title>
        <authorList>
            <person name="Maclea K.S."/>
            <person name="Maurais E.G."/>
            <person name="Iannazzi L.C."/>
        </authorList>
    </citation>
    <scope>NUCLEOTIDE SEQUENCE [LARGE SCALE GENOMIC DNA]</scope>
    <source>
        <strain evidence="1 2">ATCC BAA-2444</strain>
    </source>
</reference>
<proteinExistence type="predicted"/>
<organism evidence="1 2">
    <name type="scientific">Litorilinea aerophila</name>
    <dbReference type="NCBI Taxonomy" id="1204385"/>
    <lineage>
        <taxon>Bacteria</taxon>
        <taxon>Bacillati</taxon>
        <taxon>Chloroflexota</taxon>
        <taxon>Caldilineae</taxon>
        <taxon>Caldilineales</taxon>
        <taxon>Caldilineaceae</taxon>
        <taxon>Litorilinea</taxon>
    </lineage>
</organism>
<accession>A0A540VN64</accession>
<dbReference type="Proteomes" id="UP000317371">
    <property type="component" value="Unassembled WGS sequence"/>
</dbReference>
<dbReference type="GO" id="GO:0010411">
    <property type="term" value="P:xyloglucan metabolic process"/>
    <property type="evidence" value="ECO:0007669"/>
    <property type="project" value="TreeGrafter"/>
</dbReference>
<evidence type="ECO:0000313" key="2">
    <source>
        <dbReference type="Proteomes" id="UP000317371"/>
    </source>
</evidence>
<dbReference type="Pfam" id="PF02012">
    <property type="entry name" value="BNR"/>
    <property type="match status" value="1"/>
</dbReference>
<dbReference type="InParanoid" id="A0A540VN64"/>
<dbReference type="Gene3D" id="2.130.10.10">
    <property type="entry name" value="YVTN repeat-like/Quinoprotein amine dehydrogenase"/>
    <property type="match status" value="4"/>
</dbReference>
<evidence type="ECO:0000313" key="1">
    <source>
        <dbReference type="EMBL" id="TQE97573.1"/>
    </source>
</evidence>
<dbReference type="PANTHER" id="PTHR43739">
    <property type="entry name" value="XYLOGLUCANASE (EUROFUNG)"/>
    <property type="match status" value="1"/>
</dbReference>
<dbReference type="InterPro" id="IPR002860">
    <property type="entry name" value="BNR_rpt"/>
</dbReference>
<dbReference type="InterPro" id="IPR015943">
    <property type="entry name" value="WD40/YVTN_repeat-like_dom_sf"/>
</dbReference>
<protein>
    <recommendedName>
        <fullName evidence="3">Photosynthesis system II assembly factor Ycf48/Hcf136-like domain-containing protein</fullName>
    </recommendedName>
</protein>